<dbReference type="EMBL" id="GBXM01026171">
    <property type="protein sequence ID" value="JAH82406.1"/>
    <property type="molecule type" value="Transcribed_RNA"/>
</dbReference>
<dbReference type="AlphaFoldDB" id="A0A0E9VWH2"/>
<reference evidence="1" key="1">
    <citation type="submission" date="2014-11" db="EMBL/GenBank/DDBJ databases">
        <authorList>
            <person name="Amaro Gonzalez C."/>
        </authorList>
    </citation>
    <scope>NUCLEOTIDE SEQUENCE</scope>
</reference>
<organism evidence="1">
    <name type="scientific">Anguilla anguilla</name>
    <name type="common">European freshwater eel</name>
    <name type="synonym">Muraena anguilla</name>
    <dbReference type="NCBI Taxonomy" id="7936"/>
    <lineage>
        <taxon>Eukaryota</taxon>
        <taxon>Metazoa</taxon>
        <taxon>Chordata</taxon>
        <taxon>Craniata</taxon>
        <taxon>Vertebrata</taxon>
        <taxon>Euteleostomi</taxon>
        <taxon>Actinopterygii</taxon>
        <taxon>Neopterygii</taxon>
        <taxon>Teleostei</taxon>
        <taxon>Anguilliformes</taxon>
        <taxon>Anguillidae</taxon>
        <taxon>Anguilla</taxon>
    </lineage>
</organism>
<name>A0A0E9VWH2_ANGAN</name>
<protein>
    <submittedName>
        <fullName evidence="1">Uncharacterized protein</fullName>
    </submittedName>
</protein>
<proteinExistence type="predicted"/>
<accession>A0A0E9VWH2</accession>
<sequence>MFCYSGMLAEHRHTHDWVQLCIRSDGDARSAVL</sequence>
<evidence type="ECO:0000313" key="1">
    <source>
        <dbReference type="EMBL" id="JAH82406.1"/>
    </source>
</evidence>
<reference evidence="1" key="2">
    <citation type="journal article" date="2015" name="Fish Shellfish Immunol.">
        <title>Early steps in the European eel (Anguilla anguilla)-Vibrio vulnificus interaction in the gills: Role of the RtxA13 toxin.</title>
        <authorList>
            <person name="Callol A."/>
            <person name="Pajuelo D."/>
            <person name="Ebbesson L."/>
            <person name="Teles M."/>
            <person name="MacKenzie S."/>
            <person name="Amaro C."/>
        </authorList>
    </citation>
    <scope>NUCLEOTIDE SEQUENCE</scope>
</reference>